<proteinExistence type="predicted"/>
<protein>
    <submittedName>
        <fullName evidence="3">Uncharacterized protein</fullName>
    </submittedName>
</protein>
<name>A0ABW7RE50_9ACTN</name>
<organism evidence="3 4">
    <name type="scientific">Streptomyces celluloflavus</name>
    <dbReference type="NCBI Taxonomy" id="58344"/>
    <lineage>
        <taxon>Bacteria</taxon>
        <taxon>Bacillati</taxon>
        <taxon>Actinomycetota</taxon>
        <taxon>Actinomycetes</taxon>
        <taxon>Kitasatosporales</taxon>
        <taxon>Streptomycetaceae</taxon>
        <taxon>Streptomyces</taxon>
    </lineage>
</organism>
<evidence type="ECO:0000313" key="3">
    <source>
        <dbReference type="EMBL" id="MFH8586341.1"/>
    </source>
</evidence>
<evidence type="ECO:0000256" key="2">
    <source>
        <dbReference type="SAM" id="Phobius"/>
    </source>
</evidence>
<accession>A0ABW7RE50</accession>
<evidence type="ECO:0000256" key="1">
    <source>
        <dbReference type="SAM" id="MobiDB-lite"/>
    </source>
</evidence>
<reference evidence="3 4" key="1">
    <citation type="submission" date="2024-10" db="EMBL/GenBank/DDBJ databases">
        <title>The Natural Products Discovery Center: Release of the First 8490 Sequenced Strains for Exploring Actinobacteria Biosynthetic Diversity.</title>
        <authorList>
            <person name="Kalkreuter E."/>
            <person name="Kautsar S.A."/>
            <person name="Yang D."/>
            <person name="Bader C.D."/>
            <person name="Teijaro C.N."/>
            <person name="Fluegel L."/>
            <person name="Davis C.M."/>
            <person name="Simpson J.R."/>
            <person name="Lauterbach L."/>
            <person name="Steele A.D."/>
            <person name="Gui C."/>
            <person name="Meng S."/>
            <person name="Li G."/>
            <person name="Viehrig K."/>
            <person name="Ye F."/>
            <person name="Su P."/>
            <person name="Kiefer A.F."/>
            <person name="Nichols A."/>
            <person name="Cepeda A.J."/>
            <person name="Yan W."/>
            <person name="Fan B."/>
            <person name="Jiang Y."/>
            <person name="Adhikari A."/>
            <person name="Zheng C.-J."/>
            <person name="Schuster L."/>
            <person name="Cowan T.M."/>
            <person name="Smanski M.J."/>
            <person name="Chevrette M.G."/>
            <person name="De Carvalho L.P.S."/>
            <person name="Shen B."/>
        </authorList>
    </citation>
    <scope>NUCLEOTIDE SEQUENCE [LARGE SCALE GENOMIC DNA]</scope>
    <source>
        <strain evidence="3 4">NPDC018013</strain>
    </source>
</reference>
<keyword evidence="4" id="KW-1185">Reference proteome</keyword>
<evidence type="ECO:0000313" key="4">
    <source>
        <dbReference type="Proteomes" id="UP001610990"/>
    </source>
</evidence>
<keyword evidence="2" id="KW-0472">Membrane</keyword>
<feature type="transmembrane region" description="Helical" evidence="2">
    <location>
        <begin position="28"/>
        <end position="45"/>
    </location>
</feature>
<gene>
    <name evidence="3" type="ORF">ACH4GP_18350</name>
</gene>
<feature type="region of interest" description="Disordered" evidence="1">
    <location>
        <begin position="62"/>
        <end position="90"/>
    </location>
</feature>
<dbReference type="Proteomes" id="UP001610990">
    <property type="component" value="Unassembled WGS sequence"/>
</dbReference>
<comment type="caution">
    <text evidence="3">The sequence shown here is derived from an EMBL/GenBank/DDBJ whole genome shotgun (WGS) entry which is preliminary data.</text>
</comment>
<dbReference type="RefSeq" id="WP_397673384.1">
    <property type="nucleotide sequence ID" value="NZ_JBIRGH010000010.1"/>
</dbReference>
<sequence length="90" mass="9109">MSLFNLSIRLGALFGELAVDSIATTGALWIGGGLILLTLAVLGGAGRARRLDARRAGPPVIRPPAGRIPVTAPAPRTASPSMALAAKIPT</sequence>
<keyword evidence="2" id="KW-0812">Transmembrane</keyword>
<dbReference type="EMBL" id="JBIRGH010000010">
    <property type="protein sequence ID" value="MFH8586341.1"/>
    <property type="molecule type" value="Genomic_DNA"/>
</dbReference>
<keyword evidence="2" id="KW-1133">Transmembrane helix</keyword>